<reference evidence="1 2" key="1">
    <citation type="journal article" date="2018" name="Sci. Rep.">
        <title>Genomic signatures of local adaptation to the degree of environmental predictability in rotifers.</title>
        <authorList>
            <person name="Franch-Gras L."/>
            <person name="Hahn C."/>
            <person name="Garcia-Roger E.M."/>
            <person name="Carmona M.J."/>
            <person name="Serra M."/>
            <person name="Gomez A."/>
        </authorList>
    </citation>
    <scope>NUCLEOTIDE SEQUENCE [LARGE SCALE GENOMIC DNA]</scope>
    <source>
        <strain evidence="1">HYR1</strain>
    </source>
</reference>
<comment type="caution">
    <text evidence="1">The sequence shown here is derived from an EMBL/GenBank/DDBJ whole genome shotgun (WGS) entry which is preliminary data.</text>
</comment>
<accession>A0A3M7SP17</accession>
<proteinExistence type="predicted"/>
<sequence length="334" mass="36362">MNCCWPNWATLVFAGEHNGAVVHEAHVETLGMLDLGLEGRDHVTLLVEHSQVEVVVVVGDEHFAVRVDADADRVVGDALAAYLTQKVSLVVEDLDAVGPVVADEYFVAIVRAAAAVRKLQVLGTIELVEHGARQIEDDHAHHLALDHNDSVLGVDADAARMLQYVGAKLAYKLSVLVRSVTTMSPVCLTTATRFGYSNWPSRLPHSPNLNLKRPSLSNIWMRCELVSATMMSLLAPIETPLGSVNWPSVTPNSPNLQLYVIFSRFICDLAGSGLDAAADKLDSSYDDAAAVISKLPCWSLDDRVDDDDSMVAFELRLDCCEPSSIWSNGDEIFV</sequence>
<gene>
    <name evidence="1" type="ORF">BpHYR1_015819</name>
</gene>
<evidence type="ECO:0000313" key="1">
    <source>
        <dbReference type="EMBL" id="RNA37422.1"/>
    </source>
</evidence>
<name>A0A3M7SP17_BRAPC</name>
<protein>
    <submittedName>
        <fullName evidence="1">Uncharacterized protein</fullName>
    </submittedName>
</protein>
<organism evidence="1 2">
    <name type="scientific">Brachionus plicatilis</name>
    <name type="common">Marine rotifer</name>
    <name type="synonym">Brachionus muelleri</name>
    <dbReference type="NCBI Taxonomy" id="10195"/>
    <lineage>
        <taxon>Eukaryota</taxon>
        <taxon>Metazoa</taxon>
        <taxon>Spiralia</taxon>
        <taxon>Gnathifera</taxon>
        <taxon>Rotifera</taxon>
        <taxon>Eurotatoria</taxon>
        <taxon>Monogononta</taxon>
        <taxon>Pseudotrocha</taxon>
        <taxon>Ploima</taxon>
        <taxon>Brachionidae</taxon>
        <taxon>Brachionus</taxon>
    </lineage>
</organism>
<dbReference type="EMBL" id="REGN01001046">
    <property type="protein sequence ID" value="RNA37422.1"/>
    <property type="molecule type" value="Genomic_DNA"/>
</dbReference>
<dbReference type="AlphaFoldDB" id="A0A3M7SP17"/>
<keyword evidence="2" id="KW-1185">Reference proteome</keyword>
<evidence type="ECO:0000313" key="2">
    <source>
        <dbReference type="Proteomes" id="UP000276133"/>
    </source>
</evidence>
<dbReference type="Proteomes" id="UP000276133">
    <property type="component" value="Unassembled WGS sequence"/>
</dbReference>